<name>A0ACC3AAE3_9EURO</name>
<gene>
    <name evidence="1" type="ORF">H2198_003750</name>
</gene>
<proteinExistence type="predicted"/>
<dbReference type="EMBL" id="JAPDRQ010000052">
    <property type="protein sequence ID" value="KAJ9658320.1"/>
    <property type="molecule type" value="Genomic_DNA"/>
</dbReference>
<comment type="caution">
    <text evidence="1">The sequence shown here is derived from an EMBL/GenBank/DDBJ whole genome shotgun (WGS) entry which is preliminary data.</text>
</comment>
<evidence type="ECO:0000313" key="1">
    <source>
        <dbReference type="EMBL" id="KAJ9658320.1"/>
    </source>
</evidence>
<organism evidence="1 2">
    <name type="scientific">Neophaeococcomyces mojaviensis</name>
    <dbReference type="NCBI Taxonomy" id="3383035"/>
    <lineage>
        <taxon>Eukaryota</taxon>
        <taxon>Fungi</taxon>
        <taxon>Dikarya</taxon>
        <taxon>Ascomycota</taxon>
        <taxon>Pezizomycotina</taxon>
        <taxon>Eurotiomycetes</taxon>
        <taxon>Chaetothyriomycetidae</taxon>
        <taxon>Chaetothyriales</taxon>
        <taxon>Chaetothyriales incertae sedis</taxon>
        <taxon>Neophaeococcomyces</taxon>
    </lineage>
</organism>
<evidence type="ECO:0000313" key="2">
    <source>
        <dbReference type="Proteomes" id="UP001172386"/>
    </source>
</evidence>
<keyword evidence="2" id="KW-1185">Reference proteome</keyword>
<accession>A0ACC3AAE3</accession>
<sequence length="750" mass="83547">MPPHIQRITNSQLYHSARRDSTNLSSLQETSSDKSQNSDDANFQGRHDSLVPALYETIVQACVICLHRLRSSRPEDFPVSKDEPHEKKERKTNKGGKGTHTPFLTQDEDGVVQPKLEKQRFSDLVARLILWGDAVTSGRAEATEALSSGAVQNHFSSHAQDRQDNLNPFAGLSSWLEKGSYLLSADVESPSSILGTFDSSTYSTEALPGCVLDLTAAECRSTLESLDENTEMLMDLMPSIEQLPLPKDDEPEAIRPPLDFTDNVTNPAHTWFVKIRDNYPQAPKTLVQRLAYCNQQRFEILRTRREHVTAEELQNAQSVLQARSTFHNSGIGTTSSQIKTVYTQSVASHGHMEDIALSILPQELYGDEDEDEDEDGELEEIWKAQTVYDPSVTSTVKHLMTDLATYSQKVRLRFRKGDGSISEQILAVVHDTDNPHSVISSRVLNESGIEYSNRHTIIILSSVRCYATGPLELVVSYVNAPEQEQNVRFYVVDDVKSIGMPAFDALLGSDCIESLGIPLEVDTCAPAEKSPFFAPTHAVSDKLEDETLSQSQLWHTSQAKGHTYVAPETGGNARVREGDFYAFDNEGQANVGLHRGNFYGNLLVENNARLHQDDYDFSDPQSTIYGHQFHNITAQGNSDLMLGDVYSGIASNASVAKDDQAQPAVKSQPNINRGRRALAKCMTCRMDKRFCHFSDGPWNEEERGPACDRCKMKGIQCDGPVVISRRRRAKSNQGPSLDYFPMDQTHESEL</sequence>
<dbReference type="Proteomes" id="UP001172386">
    <property type="component" value="Unassembled WGS sequence"/>
</dbReference>
<reference evidence="1" key="1">
    <citation type="submission" date="2022-10" db="EMBL/GenBank/DDBJ databases">
        <title>Culturing micro-colonial fungi from biological soil crusts in the Mojave desert and describing Neophaeococcomyces mojavensis, and introducing the new genera and species Taxawa tesnikishii.</title>
        <authorList>
            <person name="Kurbessoian T."/>
            <person name="Stajich J.E."/>
        </authorList>
    </citation>
    <scope>NUCLEOTIDE SEQUENCE</scope>
    <source>
        <strain evidence="1">JES_112</strain>
    </source>
</reference>
<protein>
    <submittedName>
        <fullName evidence="1">Uncharacterized protein</fullName>
    </submittedName>
</protein>